<dbReference type="GO" id="GO:0000175">
    <property type="term" value="F:3'-5'-RNA exonuclease activity"/>
    <property type="evidence" value="ECO:0007669"/>
    <property type="project" value="InterPro"/>
</dbReference>
<keyword evidence="4" id="KW-0269">Exonuclease</keyword>
<protein>
    <recommendedName>
        <fullName evidence="5">Exonuclease domain-containing protein</fullName>
    </recommendedName>
</protein>
<dbReference type="InterPro" id="IPR013520">
    <property type="entry name" value="Ribonucl_H"/>
</dbReference>
<evidence type="ECO:0000256" key="4">
    <source>
        <dbReference type="ARBA" id="ARBA00022839"/>
    </source>
</evidence>
<dbReference type="SUPFAM" id="SSF53098">
    <property type="entry name" value="Ribonuclease H-like"/>
    <property type="match status" value="1"/>
</dbReference>
<evidence type="ECO:0000256" key="1">
    <source>
        <dbReference type="ARBA" id="ARBA00009921"/>
    </source>
</evidence>
<dbReference type="Gene3D" id="3.30.420.10">
    <property type="entry name" value="Ribonuclease H-like superfamily/Ribonuclease H"/>
    <property type="match status" value="1"/>
</dbReference>
<keyword evidence="3" id="KW-0378">Hydrolase</keyword>
<dbReference type="SMART" id="SM00479">
    <property type="entry name" value="EXOIII"/>
    <property type="match status" value="1"/>
</dbReference>
<evidence type="ECO:0000313" key="8">
    <source>
        <dbReference type="Proteomes" id="UP000245591"/>
    </source>
</evidence>
<gene>
    <name evidence="7" type="ORF">BB558_000552</name>
    <name evidence="6" type="ORF">BB558_001284</name>
</gene>
<comment type="caution">
    <text evidence="6">The sequence shown here is derived from an EMBL/GenBank/DDBJ whole genome shotgun (WGS) entry which is preliminary data.</text>
</comment>
<reference evidence="6 8" key="1">
    <citation type="journal article" date="2018" name="MBio">
        <title>Comparative Genomics Reveals the Core Gene Toolbox for the Fungus-Insect Symbiosis.</title>
        <authorList>
            <person name="Wang Y."/>
            <person name="Stata M."/>
            <person name="Wang W."/>
            <person name="Stajich J.E."/>
            <person name="White M.M."/>
            <person name="Moncalvo J.M."/>
        </authorList>
    </citation>
    <scope>NUCLEOTIDE SEQUENCE [LARGE SCALE GENOMIC DNA]</scope>
    <source>
        <strain evidence="6 8">AUS-126-30</strain>
    </source>
</reference>
<dbReference type="AlphaFoldDB" id="A0A2U1JBT8"/>
<keyword evidence="8" id="KW-1185">Reference proteome</keyword>
<evidence type="ECO:0000259" key="5">
    <source>
        <dbReference type="SMART" id="SM00479"/>
    </source>
</evidence>
<dbReference type="InterPro" id="IPR036397">
    <property type="entry name" value="RNaseH_sf"/>
</dbReference>
<dbReference type="Pfam" id="PF00929">
    <property type="entry name" value="RNase_T"/>
    <property type="match status" value="1"/>
</dbReference>
<dbReference type="PANTHER" id="PTHR11046:SF0">
    <property type="entry name" value="OLIGORIBONUCLEASE, MITOCHONDRIAL"/>
    <property type="match status" value="1"/>
</dbReference>
<evidence type="ECO:0000256" key="3">
    <source>
        <dbReference type="ARBA" id="ARBA00022801"/>
    </source>
</evidence>
<dbReference type="EMBL" id="MBFU01000072">
    <property type="protein sequence ID" value="PWA02572.1"/>
    <property type="molecule type" value="Genomic_DNA"/>
</dbReference>
<evidence type="ECO:0000313" key="7">
    <source>
        <dbReference type="EMBL" id="PWA03258.1"/>
    </source>
</evidence>
<dbReference type="CDD" id="cd06135">
    <property type="entry name" value="Orn"/>
    <property type="match status" value="1"/>
</dbReference>
<dbReference type="NCBIfam" id="NF003765">
    <property type="entry name" value="PRK05359.1"/>
    <property type="match status" value="1"/>
</dbReference>
<organism evidence="6 8">
    <name type="scientific">Smittium angustum</name>
    <dbReference type="NCBI Taxonomy" id="133377"/>
    <lineage>
        <taxon>Eukaryota</taxon>
        <taxon>Fungi</taxon>
        <taxon>Fungi incertae sedis</taxon>
        <taxon>Zoopagomycota</taxon>
        <taxon>Kickxellomycotina</taxon>
        <taxon>Harpellomycetes</taxon>
        <taxon>Harpellales</taxon>
        <taxon>Legeriomycetaceae</taxon>
        <taxon>Smittium</taxon>
    </lineage>
</organism>
<feature type="domain" description="Exonuclease" evidence="5">
    <location>
        <begin position="53"/>
        <end position="227"/>
    </location>
</feature>
<sequence length="230" mass="26507">MILRLKHIFANHATRTKNIVSKSNFSVISVKNNIISKGIDQKETGMPWKATYPLFWVDVETTGLDLESNILEVSLVVTDNNLEIIDEGVDLVFSYPDTVLENMNSWCKKTHSESGLIDLVKKSTLRIDEGEKVLLEVIKKHCPVPKRAIMAGNSVHFDQMFLFKYMPALQQHMHFRIIDVSTINELGKRWAPETTKYFGKKMGNHRSRSDIMESISELRYYKKTLFSQKP</sequence>
<dbReference type="Proteomes" id="UP000245591">
    <property type="component" value="Unassembled WGS sequence"/>
</dbReference>
<dbReference type="InterPro" id="IPR012337">
    <property type="entry name" value="RNaseH-like_sf"/>
</dbReference>
<proteinExistence type="inferred from homology"/>
<comment type="similarity">
    <text evidence="1">Belongs to the oligoribonuclease family.</text>
</comment>
<evidence type="ECO:0000313" key="6">
    <source>
        <dbReference type="EMBL" id="PWA02572.1"/>
    </source>
</evidence>
<dbReference type="PANTHER" id="PTHR11046">
    <property type="entry name" value="OLIGORIBONUCLEASE, MITOCHONDRIAL"/>
    <property type="match status" value="1"/>
</dbReference>
<dbReference type="GO" id="GO:0003676">
    <property type="term" value="F:nucleic acid binding"/>
    <property type="evidence" value="ECO:0007669"/>
    <property type="project" value="InterPro"/>
</dbReference>
<name>A0A2U1JBT8_SMIAN</name>
<dbReference type="EMBL" id="MBFU01000024">
    <property type="protein sequence ID" value="PWA03258.1"/>
    <property type="molecule type" value="Genomic_DNA"/>
</dbReference>
<accession>A0A2U1JBT8</accession>
<keyword evidence="2" id="KW-0540">Nuclease</keyword>
<dbReference type="InterPro" id="IPR022894">
    <property type="entry name" value="Oligoribonuclease"/>
</dbReference>
<evidence type="ECO:0000256" key="2">
    <source>
        <dbReference type="ARBA" id="ARBA00022722"/>
    </source>
</evidence>